<feature type="non-terminal residue" evidence="1">
    <location>
        <position position="1203"/>
    </location>
</feature>
<dbReference type="InterPro" id="IPR015421">
    <property type="entry name" value="PyrdxlP-dep_Trfase_major"/>
</dbReference>
<dbReference type="EMBL" id="NCKU01003832">
    <property type="protein sequence ID" value="RWS06868.1"/>
    <property type="molecule type" value="Genomic_DNA"/>
</dbReference>
<dbReference type="InterPro" id="IPR000653">
    <property type="entry name" value="DegT/StrS_aminotransferase"/>
</dbReference>
<dbReference type="Gene3D" id="3.90.1150.10">
    <property type="entry name" value="Aspartate Aminotransferase, domain 1"/>
    <property type="match status" value="1"/>
</dbReference>
<name>A0A3S3PEM3_9ACAR</name>
<evidence type="ECO:0000313" key="1">
    <source>
        <dbReference type="EMBL" id="RWS06868.1"/>
    </source>
</evidence>
<gene>
    <name evidence="1" type="ORF">B4U79_00388</name>
</gene>
<dbReference type="Gene3D" id="3.40.640.10">
    <property type="entry name" value="Type I PLP-dependent aspartate aminotransferase-like (Major domain)"/>
    <property type="match status" value="1"/>
</dbReference>
<dbReference type="SUPFAM" id="SSF53335">
    <property type="entry name" value="S-adenosyl-L-methionine-dependent methyltransferases"/>
    <property type="match status" value="1"/>
</dbReference>
<dbReference type="Pfam" id="PF13578">
    <property type="entry name" value="Methyltransf_24"/>
    <property type="match status" value="1"/>
</dbReference>
<dbReference type="GO" id="GO:0000271">
    <property type="term" value="P:polysaccharide biosynthetic process"/>
    <property type="evidence" value="ECO:0007669"/>
    <property type="project" value="TreeGrafter"/>
</dbReference>
<dbReference type="Gene3D" id="3.40.50.300">
    <property type="entry name" value="P-loop containing nucleotide triphosphate hydrolases"/>
    <property type="match status" value="1"/>
</dbReference>
<protein>
    <submittedName>
        <fullName evidence="1">Uncharacterized protein</fullName>
    </submittedName>
</protein>
<dbReference type="AlphaFoldDB" id="A0A3S3PEM3"/>
<dbReference type="GO" id="GO:0008483">
    <property type="term" value="F:transaminase activity"/>
    <property type="evidence" value="ECO:0007669"/>
    <property type="project" value="TreeGrafter"/>
</dbReference>
<dbReference type="SUPFAM" id="SSF53383">
    <property type="entry name" value="PLP-dependent transferases"/>
    <property type="match status" value="1"/>
</dbReference>
<dbReference type="STRING" id="1965070.A0A3S3PEM3"/>
<dbReference type="Gene3D" id="3.40.50.150">
    <property type="entry name" value="Vaccinia Virus protein VP39"/>
    <property type="match status" value="1"/>
</dbReference>
<dbReference type="SUPFAM" id="SSF53756">
    <property type="entry name" value="UDP-Glycosyltransferase/glycogen phosphorylase"/>
    <property type="match status" value="1"/>
</dbReference>
<reference evidence="1 2" key="1">
    <citation type="journal article" date="2018" name="Gigascience">
        <title>Genomes of trombidid mites reveal novel predicted allergens and laterally-transferred genes associated with secondary metabolism.</title>
        <authorList>
            <person name="Dong X."/>
            <person name="Chaisiri K."/>
            <person name="Xia D."/>
            <person name="Armstrong S.D."/>
            <person name="Fang Y."/>
            <person name="Donnelly M.J."/>
            <person name="Kadowaki T."/>
            <person name="McGarry J.W."/>
            <person name="Darby A.C."/>
            <person name="Makepeace B.L."/>
        </authorList>
    </citation>
    <scope>NUCLEOTIDE SEQUENCE [LARGE SCALE GENOMIC DNA]</scope>
    <source>
        <strain evidence="1">UoL-WK</strain>
    </source>
</reference>
<keyword evidence="2" id="KW-1185">Reference proteome</keyword>
<dbReference type="Pfam" id="PF01041">
    <property type="entry name" value="DegT_DnrJ_EryC1"/>
    <property type="match status" value="1"/>
</dbReference>
<dbReference type="OrthoDB" id="408512at2759"/>
<dbReference type="InterPro" id="IPR015422">
    <property type="entry name" value="PyrdxlP-dep_Trfase_small"/>
</dbReference>
<sequence length="1203" mass="137467">MSFLILASPRSGSTLLTNFLKSSYEIDVAGELLNSNNSIEEHPLNYLKREWRKMTKKMKGFKLFPEQLVERNIRFDDLINTLDVKTVVVIWRKNILEQFVSLEIAEKTGVWHTFDSPTTTEKIILNEDKLQDYVSIQKQYWRMIAEQWPLRVAPVFVNYEDLIQNTSSELKRIFDALLCEFDGEVPPAYSAKQNPAPLCEKVINWNELSETAKNIELNYENFLSELLRQKLHAEVGLPAELSHLIPDREPLMPSTGWVYRVCEPYISNLMKKNVIESIYTGSVSSASRWPKIMANKFKALFGSGTAIPCSNGFTALLLSLQVLDIGDGDEVILPSMTMIAVANAVHFLGAKPVFVDNAPGKYNPGWNEIRCAITERTKAVIVTHTYGVPCHDLLTIVVECKKLNLWLIEDISECVGIEIQVNNNEIRLLGTLGDIAAASLYANKIVHGGDGGIILAKEPSLAPRLNSLLNHGFTPSFHFLHFESAINAKMNGIGAAIACACIDEVKIITKHRQKLAQKYRELLSNTPLKLTAECGSNDAPWVFGVECRSKVERYELRKYLSRYGIETRDFFFPLHLQPAFRTAGSPKRLVNSEHLGSTGFYLPIHHNIEIEDVIFISSAIVSFFSNTEMKLKPPFKQPKCEIIIEPGSNFPTLMTIKNGEVLNNLFCDYYKSKTLMLGHQLNECLVFDRWDSRQKCLNFIEGLKSEDFGENLEFRNKNIQPYVDYFKSEEDFEPSAVKPWLHVDLDSEIYKQTKEVPTTTNKETLQMLAWLVEKVKPKTIVEFGCWLGHASILMALAARESTTKVYSCDAFLWQEWMPNDVKNQYDLTEDKSFLHLFKTFTEKYREIISPVEWSYDCNALPKELADKKVELIFIDITQDAEELEEYWKILEPLLIPDESIVVFNGLTLNSIPFFTRHRDQLVSYAKPATIAKAFKYCSVKSNTKKSSLKRVVKFCKSPDWGHHHNNAFAACVNKLKSEVHADDATVLFAPSVEDTLCDNPALFVNNPWIGIVHEVVEHPEQFYYPDLKRMCSHLYQQQMKNCKGLFTLTTYQRDFLEKHLSTPNKIPIQTLNYPIIDHTSVESQVLRSLKENSEIDLVFIGSFSRDFKLFYDAKVPSYIRKKLLIGDEAAEEERKKAPPEVSIMERLNDEEYEEMLKKSIVFLALKYDGAANTVILECIARNVPIVVPAMRSTVEYIGEKYPL</sequence>
<dbReference type="PANTHER" id="PTHR30244">
    <property type="entry name" value="TRANSAMINASE"/>
    <property type="match status" value="1"/>
</dbReference>
<dbReference type="Proteomes" id="UP000285301">
    <property type="component" value="Unassembled WGS sequence"/>
</dbReference>
<dbReference type="SUPFAM" id="SSF52540">
    <property type="entry name" value="P-loop containing nucleoside triphosphate hydrolases"/>
    <property type="match status" value="1"/>
</dbReference>
<evidence type="ECO:0000313" key="2">
    <source>
        <dbReference type="Proteomes" id="UP000285301"/>
    </source>
</evidence>
<dbReference type="GO" id="GO:0030170">
    <property type="term" value="F:pyridoxal phosphate binding"/>
    <property type="evidence" value="ECO:0007669"/>
    <property type="project" value="TreeGrafter"/>
</dbReference>
<dbReference type="InterPro" id="IPR027417">
    <property type="entry name" value="P-loop_NTPase"/>
</dbReference>
<dbReference type="InterPro" id="IPR015424">
    <property type="entry name" value="PyrdxlP-dep_Trfase"/>
</dbReference>
<comment type="caution">
    <text evidence="1">The sequence shown here is derived from an EMBL/GenBank/DDBJ whole genome shotgun (WGS) entry which is preliminary data.</text>
</comment>
<accession>A0A3S3PEM3</accession>
<organism evidence="1 2">
    <name type="scientific">Dinothrombium tinctorium</name>
    <dbReference type="NCBI Taxonomy" id="1965070"/>
    <lineage>
        <taxon>Eukaryota</taxon>
        <taxon>Metazoa</taxon>
        <taxon>Ecdysozoa</taxon>
        <taxon>Arthropoda</taxon>
        <taxon>Chelicerata</taxon>
        <taxon>Arachnida</taxon>
        <taxon>Acari</taxon>
        <taxon>Acariformes</taxon>
        <taxon>Trombidiformes</taxon>
        <taxon>Prostigmata</taxon>
        <taxon>Anystina</taxon>
        <taxon>Parasitengona</taxon>
        <taxon>Trombidioidea</taxon>
        <taxon>Trombidiidae</taxon>
        <taxon>Dinothrombium</taxon>
    </lineage>
</organism>
<dbReference type="PANTHER" id="PTHR30244:SF34">
    <property type="entry name" value="DTDP-4-AMINO-4,6-DIDEOXYGALACTOSE TRANSAMINASE"/>
    <property type="match status" value="1"/>
</dbReference>
<dbReference type="InterPro" id="IPR029063">
    <property type="entry name" value="SAM-dependent_MTases_sf"/>
</dbReference>
<proteinExistence type="predicted"/>